<dbReference type="InterPro" id="IPR045864">
    <property type="entry name" value="aa-tRNA-synth_II/BPL/LPL"/>
</dbReference>
<keyword evidence="16 23" id="KW-0030">Aminoacyl-tRNA synthetase</keyword>
<dbReference type="InterPro" id="IPR005147">
    <property type="entry name" value="tRNA_synthase_B5-dom"/>
</dbReference>
<evidence type="ECO:0000256" key="3">
    <source>
        <dbReference type="ARBA" id="ARBA00008653"/>
    </source>
</evidence>
<organism evidence="23 24">
    <name type="scientific">Spiroplasma culicicola AES-1</name>
    <dbReference type="NCBI Taxonomy" id="1276246"/>
    <lineage>
        <taxon>Bacteria</taxon>
        <taxon>Bacillati</taxon>
        <taxon>Mycoplasmatota</taxon>
        <taxon>Mollicutes</taxon>
        <taxon>Entomoplasmatales</taxon>
        <taxon>Spiroplasmataceae</taxon>
        <taxon>Spiroplasma</taxon>
    </lineage>
</organism>
<dbReference type="eggNOG" id="COG0072">
    <property type="taxonomic scope" value="Bacteria"/>
</dbReference>
<evidence type="ECO:0000259" key="20">
    <source>
        <dbReference type="PROSITE" id="PS50886"/>
    </source>
</evidence>
<feature type="domain" description="TRNA-binding" evidence="20">
    <location>
        <begin position="40"/>
        <end position="154"/>
    </location>
</feature>
<evidence type="ECO:0000256" key="16">
    <source>
        <dbReference type="ARBA" id="ARBA00023146"/>
    </source>
</evidence>
<keyword evidence="7" id="KW-0963">Cytoplasm</keyword>
<dbReference type="AlphaFoldDB" id="W6A7L8"/>
<keyword evidence="14 19" id="KW-0694">RNA-binding</keyword>
<dbReference type="GO" id="GO:0004826">
    <property type="term" value="F:phenylalanine-tRNA ligase activity"/>
    <property type="evidence" value="ECO:0007669"/>
    <property type="project" value="UniProtKB-EC"/>
</dbReference>
<dbReference type="PROSITE" id="PS50886">
    <property type="entry name" value="TRBD"/>
    <property type="match status" value="1"/>
</dbReference>
<accession>W6A7L8</accession>
<comment type="similarity">
    <text evidence="3">Belongs to the phenylalanyl-tRNA synthetase beta subunit family. Type 1 subfamily.</text>
</comment>
<dbReference type="KEGG" id="scq:SCULI_v1c07920"/>
<reference evidence="23 24" key="1">
    <citation type="journal article" date="2014" name="Genome Biol. Evol.">
        <title>Molecular evolution of the substrate utilization strategies and putative virulence factors in mosquito-associated Spiroplasma species.</title>
        <authorList>
            <person name="Chang T.H."/>
            <person name="Lo W.S."/>
            <person name="Ku C."/>
            <person name="Chen L.L."/>
            <person name="Kuo C.H."/>
        </authorList>
    </citation>
    <scope>NUCLEOTIDE SEQUENCE [LARGE SCALE GENOMIC DNA]</scope>
    <source>
        <strain evidence="23">AES-1</strain>
    </source>
</reference>
<dbReference type="HOGENOM" id="CLU_016891_2_0_14"/>
<dbReference type="InterPro" id="IPR009061">
    <property type="entry name" value="DNA-bd_dom_put_sf"/>
</dbReference>
<dbReference type="SMART" id="SM00896">
    <property type="entry name" value="FDX-ACB"/>
    <property type="match status" value="1"/>
</dbReference>
<dbReference type="eggNOG" id="COG0073">
    <property type="taxonomic scope" value="Bacteria"/>
</dbReference>
<dbReference type="Pfam" id="PF01588">
    <property type="entry name" value="tRNA_bind"/>
    <property type="match status" value="1"/>
</dbReference>
<keyword evidence="24" id="KW-1185">Reference proteome</keyword>
<dbReference type="Pfam" id="PF03484">
    <property type="entry name" value="B5"/>
    <property type="match status" value="1"/>
</dbReference>
<evidence type="ECO:0000256" key="10">
    <source>
        <dbReference type="ARBA" id="ARBA00022723"/>
    </source>
</evidence>
<dbReference type="InterPro" id="IPR005121">
    <property type="entry name" value="Fdx_antiC-bd"/>
</dbReference>
<dbReference type="SUPFAM" id="SSF54991">
    <property type="entry name" value="Anticodon-binding domain of PheRS"/>
    <property type="match status" value="1"/>
</dbReference>
<dbReference type="STRING" id="1276246.SCULI_v1c07920"/>
<evidence type="ECO:0000256" key="2">
    <source>
        <dbReference type="ARBA" id="ARBA00004496"/>
    </source>
</evidence>
<dbReference type="SMART" id="SM00874">
    <property type="entry name" value="B5"/>
    <property type="match status" value="1"/>
</dbReference>
<evidence type="ECO:0000256" key="13">
    <source>
        <dbReference type="ARBA" id="ARBA00022842"/>
    </source>
</evidence>
<dbReference type="PANTHER" id="PTHR10947">
    <property type="entry name" value="PHENYLALANYL-TRNA SYNTHETASE BETA CHAIN AND LEUCINE-RICH REPEAT-CONTAINING PROTEIN 47"/>
    <property type="match status" value="1"/>
</dbReference>
<evidence type="ECO:0000256" key="14">
    <source>
        <dbReference type="ARBA" id="ARBA00022884"/>
    </source>
</evidence>
<dbReference type="RefSeq" id="WP_025363361.1">
    <property type="nucleotide sequence ID" value="NZ_CP006681.1"/>
</dbReference>
<dbReference type="GO" id="GO:0005524">
    <property type="term" value="F:ATP binding"/>
    <property type="evidence" value="ECO:0007669"/>
    <property type="project" value="UniProtKB-KW"/>
</dbReference>
<keyword evidence="12" id="KW-0067">ATP-binding</keyword>
<dbReference type="OrthoDB" id="9805455at2"/>
<dbReference type="InterPro" id="IPR004532">
    <property type="entry name" value="Phe-tRNA-ligase_IIc_bsu_bact"/>
</dbReference>
<dbReference type="PATRIC" id="fig|1276246.3.peg.789"/>
<dbReference type="GO" id="GO:0000287">
    <property type="term" value="F:magnesium ion binding"/>
    <property type="evidence" value="ECO:0007669"/>
    <property type="project" value="InterPro"/>
</dbReference>
<dbReference type="InterPro" id="IPR041616">
    <property type="entry name" value="PheRS_beta_core"/>
</dbReference>
<comment type="subcellular location">
    <subcellularLocation>
        <location evidence="2">Cytoplasm</location>
    </subcellularLocation>
</comment>
<feature type="domain" description="B5" evidence="22">
    <location>
        <begin position="410"/>
        <end position="485"/>
    </location>
</feature>
<dbReference type="CDD" id="cd02796">
    <property type="entry name" value="tRNA_bind_bactPheRS"/>
    <property type="match status" value="1"/>
</dbReference>
<keyword evidence="8 19" id="KW-0820">tRNA-binding</keyword>
<sequence length="802" mass="91415">MIITRNWLANFLDLTGVTDDQITVALNSLGFEVDAYKSYNQLNDDLTIAHVGNVSPIEGTHLNFCFVDKGEDLVSPVVCGASNVKEGQFIILAEPGKTIANGLTLSNREIKGKMSEGMICALTELGLEESALCEQEKDWIYPVHTKTDTYSLIGHNDALDAIGFKDSTWEVDLTLNRSDALGAMQLVKELANYFNKDINDLSTSYEQIVSKSNVPVSIKLDQDSQKLVRSCAMQLFDIKEVLAIEKIEHKIYSNQDIWLKFSQSKSTLNFWKDLANAIAIETGQPVIFLDADKLKSQLEIKNNPTDKNKVNWQLMSNGEVISTLGIDISDQFLPTDDSKQVVAVYLSLDPILMRQQQKSFNSSSVFLQRWMKPISSRLYNLASLRTMYWFDQYNIYGASSTLEIQVESQEQDIVVEVKKDFIDNLLGLKLNFNQIKELFTNLDFELTLKDEVISFKIDKYRTDISHAAHIVEEIARLYGYNNIPAVAPVIKSTPNEKQLNFNLKNQIQSYLIGMGYNNIKTYSLMNSSEVEKWDLFNIKKPINLMSPLSQLRETYRLSIARSAIEAASLNYARGNKNVKLYEFADVYNLDNVRELHLSVLASGEVLNQKAYDLDIKANYAYIKGILDNILNHYQISYLDIELNNITTKNEDIHPYINAEIKYKNQIIGFIFKLNPRFEQANKIDATFVIELSLTRIANIFNDKVMSEELSKFQKTSRDVTMLLKQDQKYSDIINQIKIDVDYIVNVKLVDIYQDEQLKAKNSSAVSVGFEFNSFEKQLTDSEVSEQWTKLLNNIGKSKIEVK</sequence>
<evidence type="ECO:0000256" key="7">
    <source>
        <dbReference type="ARBA" id="ARBA00022490"/>
    </source>
</evidence>
<proteinExistence type="inferred from homology"/>
<dbReference type="InterPro" id="IPR033714">
    <property type="entry name" value="tRNA_bind_bactPheRS"/>
</dbReference>
<dbReference type="Gene3D" id="3.30.930.10">
    <property type="entry name" value="Bira Bifunctional Protein, Domain 2"/>
    <property type="match status" value="1"/>
</dbReference>
<evidence type="ECO:0000256" key="4">
    <source>
        <dbReference type="ARBA" id="ARBA00011209"/>
    </source>
</evidence>
<evidence type="ECO:0000259" key="22">
    <source>
        <dbReference type="PROSITE" id="PS51483"/>
    </source>
</evidence>
<evidence type="ECO:0000256" key="12">
    <source>
        <dbReference type="ARBA" id="ARBA00022840"/>
    </source>
</evidence>
<evidence type="ECO:0000256" key="15">
    <source>
        <dbReference type="ARBA" id="ARBA00022917"/>
    </source>
</evidence>
<gene>
    <name evidence="23" type="primary">pheT</name>
    <name evidence="23" type="ORF">SCULI_v1c07920</name>
</gene>
<keyword evidence="11" id="KW-0547">Nucleotide-binding</keyword>
<evidence type="ECO:0000256" key="1">
    <source>
        <dbReference type="ARBA" id="ARBA00001946"/>
    </source>
</evidence>
<evidence type="ECO:0000256" key="17">
    <source>
        <dbReference type="ARBA" id="ARBA00033189"/>
    </source>
</evidence>
<comment type="cofactor">
    <cofactor evidence="1">
        <name>Mg(2+)</name>
        <dbReference type="ChEBI" id="CHEBI:18420"/>
    </cofactor>
</comment>
<keyword evidence="15" id="KW-0648">Protein biosynthesis</keyword>
<dbReference type="PROSITE" id="PS51447">
    <property type="entry name" value="FDX_ACB"/>
    <property type="match status" value="1"/>
</dbReference>
<dbReference type="InterPro" id="IPR045060">
    <property type="entry name" value="Phe-tRNA-ligase_IIc_bsu"/>
</dbReference>
<dbReference type="GO" id="GO:0006432">
    <property type="term" value="P:phenylalanyl-tRNA aminoacylation"/>
    <property type="evidence" value="ECO:0007669"/>
    <property type="project" value="InterPro"/>
</dbReference>
<keyword evidence="9" id="KW-0436">Ligase</keyword>
<dbReference type="SUPFAM" id="SSF46955">
    <property type="entry name" value="Putative DNA-binding domain"/>
    <property type="match status" value="1"/>
</dbReference>
<dbReference type="GO" id="GO:0000049">
    <property type="term" value="F:tRNA binding"/>
    <property type="evidence" value="ECO:0007669"/>
    <property type="project" value="UniProtKB-UniRule"/>
</dbReference>
<feature type="domain" description="FDX-ACB" evidence="21">
    <location>
        <begin position="710"/>
        <end position="802"/>
    </location>
</feature>
<dbReference type="SUPFAM" id="SSF56037">
    <property type="entry name" value="PheT/TilS domain"/>
    <property type="match status" value="1"/>
</dbReference>
<evidence type="ECO:0000256" key="5">
    <source>
        <dbReference type="ARBA" id="ARBA00012814"/>
    </source>
</evidence>
<dbReference type="PROSITE" id="PS51483">
    <property type="entry name" value="B5"/>
    <property type="match status" value="1"/>
</dbReference>
<dbReference type="InterPro" id="IPR002547">
    <property type="entry name" value="tRNA-bd_dom"/>
</dbReference>
<dbReference type="Gene3D" id="3.30.70.380">
    <property type="entry name" value="Ferrodoxin-fold anticodon-binding domain"/>
    <property type="match status" value="1"/>
</dbReference>
<dbReference type="Gene3D" id="2.40.50.140">
    <property type="entry name" value="Nucleic acid-binding proteins"/>
    <property type="match status" value="1"/>
</dbReference>
<comment type="subunit">
    <text evidence="4">Tetramer of two alpha and two beta subunits.</text>
</comment>
<dbReference type="GO" id="GO:0009328">
    <property type="term" value="C:phenylalanine-tRNA ligase complex"/>
    <property type="evidence" value="ECO:0007669"/>
    <property type="project" value="TreeGrafter"/>
</dbReference>
<evidence type="ECO:0000256" key="8">
    <source>
        <dbReference type="ARBA" id="ARBA00022555"/>
    </source>
</evidence>
<evidence type="ECO:0000256" key="9">
    <source>
        <dbReference type="ARBA" id="ARBA00022598"/>
    </source>
</evidence>
<keyword evidence="13" id="KW-0460">Magnesium</keyword>
<dbReference type="InterPro" id="IPR036690">
    <property type="entry name" value="Fdx_antiC-bd_sf"/>
</dbReference>
<dbReference type="EC" id="6.1.1.20" evidence="5"/>
<dbReference type="Proteomes" id="UP000019267">
    <property type="component" value="Chromosome"/>
</dbReference>
<evidence type="ECO:0000256" key="19">
    <source>
        <dbReference type="PROSITE-ProRule" id="PRU00209"/>
    </source>
</evidence>
<evidence type="ECO:0000256" key="11">
    <source>
        <dbReference type="ARBA" id="ARBA00022741"/>
    </source>
</evidence>
<dbReference type="Pfam" id="PF17759">
    <property type="entry name" value="tRNA_synthFbeta"/>
    <property type="match status" value="1"/>
</dbReference>
<evidence type="ECO:0000256" key="6">
    <source>
        <dbReference type="ARBA" id="ARBA00017032"/>
    </source>
</evidence>
<keyword evidence="10" id="KW-0479">Metal-binding</keyword>
<dbReference type="EMBL" id="CP006681">
    <property type="protein sequence ID" value="AHI53133.1"/>
    <property type="molecule type" value="Genomic_DNA"/>
</dbReference>
<dbReference type="Pfam" id="PF03147">
    <property type="entry name" value="FDX-ACB"/>
    <property type="match status" value="1"/>
</dbReference>
<evidence type="ECO:0000313" key="24">
    <source>
        <dbReference type="Proteomes" id="UP000019267"/>
    </source>
</evidence>
<name>W6A7L8_9MOLU</name>
<dbReference type="PANTHER" id="PTHR10947:SF0">
    <property type="entry name" value="PHENYLALANINE--TRNA LIGASE BETA SUBUNIT"/>
    <property type="match status" value="1"/>
</dbReference>
<comment type="catalytic activity">
    <reaction evidence="18">
        <text>tRNA(Phe) + L-phenylalanine + ATP = L-phenylalanyl-tRNA(Phe) + AMP + diphosphate + H(+)</text>
        <dbReference type="Rhea" id="RHEA:19413"/>
        <dbReference type="Rhea" id="RHEA-COMP:9668"/>
        <dbReference type="Rhea" id="RHEA-COMP:9699"/>
        <dbReference type="ChEBI" id="CHEBI:15378"/>
        <dbReference type="ChEBI" id="CHEBI:30616"/>
        <dbReference type="ChEBI" id="CHEBI:33019"/>
        <dbReference type="ChEBI" id="CHEBI:58095"/>
        <dbReference type="ChEBI" id="CHEBI:78442"/>
        <dbReference type="ChEBI" id="CHEBI:78531"/>
        <dbReference type="ChEBI" id="CHEBI:456215"/>
        <dbReference type="EC" id="6.1.1.20"/>
    </reaction>
</comment>
<dbReference type="NCBIfam" id="TIGR00472">
    <property type="entry name" value="pheT_bact"/>
    <property type="match status" value="1"/>
</dbReference>
<protein>
    <recommendedName>
        <fullName evidence="6">Phenylalanine--tRNA ligase beta subunit</fullName>
        <ecNumber evidence="5">6.1.1.20</ecNumber>
    </recommendedName>
    <alternativeName>
        <fullName evidence="17">Phenylalanyl-tRNA synthetase beta subunit</fullName>
    </alternativeName>
</protein>
<dbReference type="InterPro" id="IPR012340">
    <property type="entry name" value="NA-bd_OB-fold"/>
</dbReference>
<dbReference type="SUPFAM" id="SSF50249">
    <property type="entry name" value="Nucleic acid-binding proteins"/>
    <property type="match status" value="1"/>
</dbReference>
<dbReference type="SUPFAM" id="SSF55681">
    <property type="entry name" value="Class II aaRS and biotin synthetases"/>
    <property type="match status" value="1"/>
</dbReference>
<evidence type="ECO:0000256" key="18">
    <source>
        <dbReference type="ARBA" id="ARBA00049255"/>
    </source>
</evidence>
<evidence type="ECO:0000313" key="23">
    <source>
        <dbReference type="EMBL" id="AHI53133.1"/>
    </source>
</evidence>
<dbReference type="Gene3D" id="3.30.56.10">
    <property type="match status" value="2"/>
</dbReference>
<evidence type="ECO:0000259" key="21">
    <source>
        <dbReference type="PROSITE" id="PS51447"/>
    </source>
</evidence>